<evidence type="ECO:0000313" key="3">
    <source>
        <dbReference type="Proteomes" id="UP001226434"/>
    </source>
</evidence>
<accession>A0ABT6RBU2</accession>
<name>A0ABT6RBU2_9BACT</name>
<dbReference type="Pfam" id="PF19920">
    <property type="entry name" value="bpX4"/>
    <property type="match status" value="1"/>
</dbReference>
<dbReference type="RefSeq" id="WP_282333507.1">
    <property type="nucleotide sequence ID" value="NZ_JASBRG010000003.1"/>
</dbReference>
<organism evidence="2 3">
    <name type="scientific">Pinibacter soli</name>
    <dbReference type="NCBI Taxonomy" id="3044211"/>
    <lineage>
        <taxon>Bacteria</taxon>
        <taxon>Pseudomonadati</taxon>
        <taxon>Bacteroidota</taxon>
        <taxon>Chitinophagia</taxon>
        <taxon>Chitinophagales</taxon>
        <taxon>Chitinophagaceae</taxon>
        <taxon>Pinibacter</taxon>
    </lineage>
</organism>
<dbReference type="Proteomes" id="UP001226434">
    <property type="component" value="Unassembled WGS sequence"/>
</dbReference>
<gene>
    <name evidence="2" type="ORF">QJ048_06395</name>
</gene>
<proteinExistence type="predicted"/>
<feature type="domain" description="MoxR-vWA-beta-propeller ternary system" evidence="1">
    <location>
        <begin position="5"/>
        <end position="205"/>
    </location>
</feature>
<reference evidence="2 3" key="1">
    <citation type="submission" date="2023-05" db="EMBL/GenBank/DDBJ databases">
        <title>Genome sequence of Pinibacter sp. MAH-24.</title>
        <authorList>
            <person name="Huq M.A."/>
        </authorList>
    </citation>
    <scope>NUCLEOTIDE SEQUENCE [LARGE SCALE GENOMIC DNA]</scope>
    <source>
        <strain evidence="2 3">MAH-24</strain>
    </source>
</reference>
<dbReference type="InterPro" id="IPR045549">
    <property type="entry name" value="bpX4"/>
</dbReference>
<evidence type="ECO:0000313" key="2">
    <source>
        <dbReference type="EMBL" id="MDI3319394.1"/>
    </source>
</evidence>
<comment type="caution">
    <text evidence="2">The sequence shown here is derived from an EMBL/GenBank/DDBJ whole genome shotgun (WGS) entry which is preliminary data.</text>
</comment>
<dbReference type="EMBL" id="JASBRG010000003">
    <property type="protein sequence ID" value="MDI3319394.1"/>
    <property type="molecule type" value="Genomic_DNA"/>
</dbReference>
<protein>
    <recommendedName>
        <fullName evidence="1">MoxR-vWA-beta-propeller ternary system domain-containing protein</fullName>
    </recommendedName>
</protein>
<sequence length="213" mass="24592">MEKKYFLKMIQHLRVEEQVMLYGNLFETSSDEEEVCSFLQTEYQQESLTHPFQSPSFDGAAALWGARLIYNAAQLLLYRQNKPNDLIALFPDFQNEVTPSAIVSADLCLRFLPDVIAPLRLIDGEDQLIGILENHLKIWHFSAVKSELSFDALDFTLILSNPCIKRLYVDRVIEYKKLKLAFHPSLKPLVQASLGMYADVFWNNFKTELLINE</sequence>
<evidence type="ECO:0000259" key="1">
    <source>
        <dbReference type="Pfam" id="PF19920"/>
    </source>
</evidence>
<keyword evidence="3" id="KW-1185">Reference proteome</keyword>